<comment type="subcellular location">
    <subcellularLocation>
        <location evidence="3">Bacterial flagellum basal body</location>
    </subcellularLocation>
</comment>
<dbReference type="InterPro" id="IPR010930">
    <property type="entry name" value="Flg_bb/hook_C_dom"/>
</dbReference>
<dbReference type="RefSeq" id="WP_045095943.1">
    <property type="nucleotide sequence ID" value="NZ_LN614827.1"/>
</dbReference>
<dbReference type="OrthoDB" id="9794148at2"/>
<dbReference type="HOGENOM" id="CLU_123272_0_0_6"/>
<dbReference type="InterPro" id="IPR006299">
    <property type="entry name" value="FlgC"/>
</dbReference>
<organism evidence="6 7">
    <name type="scientific">Legionella fallonii LLAP-10</name>
    <dbReference type="NCBI Taxonomy" id="1212491"/>
    <lineage>
        <taxon>Bacteria</taxon>
        <taxon>Pseudomonadati</taxon>
        <taxon>Pseudomonadota</taxon>
        <taxon>Gammaproteobacteria</taxon>
        <taxon>Legionellales</taxon>
        <taxon>Legionellaceae</taxon>
        <taxon>Legionella</taxon>
    </lineage>
</organism>
<evidence type="ECO:0000256" key="1">
    <source>
        <dbReference type="ARBA" id="ARBA00009677"/>
    </source>
</evidence>
<keyword evidence="6" id="KW-0966">Cell projection</keyword>
<dbReference type="Pfam" id="PF06429">
    <property type="entry name" value="Flg_bbr_C"/>
    <property type="match status" value="1"/>
</dbReference>
<protein>
    <recommendedName>
        <fullName evidence="3">Flagellar basal-body rod protein FlgC</fullName>
    </recommendedName>
</protein>
<keyword evidence="2 3" id="KW-0975">Bacterial flagellum</keyword>
<accession>A0A098G4P9</accession>
<keyword evidence="7" id="KW-1185">Reference proteome</keyword>
<dbReference type="STRING" id="1212491.LFA_2057"/>
<dbReference type="InterPro" id="IPR001444">
    <property type="entry name" value="Flag_bb_rod_N"/>
</dbReference>
<dbReference type="GO" id="GO:0030694">
    <property type="term" value="C:bacterial-type flagellum basal body, rod"/>
    <property type="evidence" value="ECO:0007669"/>
    <property type="project" value="UniProtKB-UniRule"/>
</dbReference>
<comment type="subunit">
    <text evidence="3">The basal body constitutes a major portion of the flagellar organelle and consists of four rings (L,P,S, and M) mounted on a central rod. The rod consists of about 26 subunits of FlgG in the distal portion, and FlgB, FlgC and FlgF are thought to build up the proximal portion of the rod with about 6 subunits each.</text>
</comment>
<proteinExistence type="inferred from homology"/>
<evidence type="ECO:0000313" key="6">
    <source>
        <dbReference type="EMBL" id="CEG57442.1"/>
    </source>
</evidence>
<gene>
    <name evidence="6" type="ORF">LFA_2057</name>
</gene>
<comment type="similarity">
    <text evidence="1">Belongs to the flagella basal body rod proteins family.</text>
</comment>
<evidence type="ECO:0000259" key="4">
    <source>
        <dbReference type="Pfam" id="PF00460"/>
    </source>
</evidence>
<evidence type="ECO:0000313" key="7">
    <source>
        <dbReference type="Proteomes" id="UP000032430"/>
    </source>
</evidence>
<dbReference type="Proteomes" id="UP000032430">
    <property type="component" value="Chromosome I"/>
</dbReference>
<feature type="domain" description="Flagellar basal body rod protein N-terminal" evidence="4">
    <location>
        <begin position="9"/>
        <end position="30"/>
    </location>
</feature>
<sequence length="141" mass="15476">MKYDQIYAIAMQAMNAEKLRVDVVANNIANQHSIQSTDGSLFQATQVVTTAKPFSDFLDGKADLGGIDSVELATQNLPPNKVYQPDHPSADKQGYVSYPGINTIDEMTTLLRASRAYEANIKIINTAHSLYLQALSIGEER</sequence>
<keyword evidence="6" id="KW-0282">Flagellum</keyword>
<evidence type="ECO:0000256" key="3">
    <source>
        <dbReference type="RuleBase" id="RU362062"/>
    </source>
</evidence>
<dbReference type="GO" id="GO:0071973">
    <property type="term" value="P:bacterial-type flagellum-dependent cell motility"/>
    <property type="evidence" value="ECO:0007669"/>
    <property type="project" value="UniProtKB-UniRule"/>
</dbReference>
<evidence type="ECO:0000256" key="2">
    <source>
        <dbReference type="ARBA" id="ARBA00023143"/>
    </source>
</evidence>
<evidence type="ECO:0000259" key="5">
    <source>
        <dbReference type="Pfam" id="PF06429"/>
    </source>
</evidence>
<dbReference type="AlphaFoldDB" id="A0A098G4P9"/>
<dbReference type="NCBIfam" id="TIGR01395">
    <property type="entry name" value="FlgC"/>
    <property type="match status" value="1"/>
</dbReference>
<dbReference type="Pfam" id="PF00460">
    <property type="entry name" value="Flg_bb_rod"/>
    <property type="match status" value="1"/>
</dbReference>
<feature type="domain" description="Flagellar basal-body/hook protein C-terminal" evidence="5">
    <location>
        <begin position="92"/>
        <end position="136"/>
    </location>
</feature>
<name>A0A098G4P9_9GAMM</name>
<dbReference type="KEGG" id="lfa:LFA_2057"/>
<dbReference type="EMBL" id="LN614827">
    <property type="protein sequence ID" value="CEG57442.1"/>
    <property type="molecule type" value="Genomic_DNA"/>
</dbReference>
<reference evidence="7" key="1">
    <citation type="submission" date="2014-09" db="EMBL/GenBank/DDBJ databases">
        <authorList>
            <person name="Gomez-Valero L."/>
        </authorList>
    </citation>
    <scope>NUCLEOTIDE SEQUENCE [LARGE SCALE GENOMIC DNA]</scope>
    <source>
        <strain evidence="7">ATCC700992</strain>
    </source>
</reference>
<keyword evidence="6" id="KW-0969">Cilium</keyword>